<reference evidence="2" key="1">
    <citation type="submission" date="2018-06" db="EMBL/GenBank/DDBJ databases">
        <authorList>
            <person name="Zhirakovskaya E."/>
        </authorList>
    </citation>
    <scope>NUCLEOTIDE SEQUENCE</scope>
</reference>
<proteinExistence type="predicted"/>
<dbReference type="SUPFAM" id="SSF49899">
    <property type="entry name" value="Concanavalin A-like lectins/glucanases"/>
    <property type="match status" value="1"/>
</dbReference>
<dbReference type="Gene3D" id="2.60.120.200">
    <property type="match status" value="1"/>
</dbReference>
<organism evidence="2">
    <name type="scientific">hydrothermal vent metagenome</name>
    <dbReference type="NCBI Taxonomy" id="652676"/>
    <lineage>
        <taxon>unclassified sequences</taxon>
        <taxon>metagenomes</taxon>
        <taxon>ecological metagenomes</taxon>
    </lineage>
</organism>
<name>A0A3B0XMH4_9ZZZZ</name>
<gene>
    <name evidence="2" type="ORF">MNBD_GAMMA11-3499</name>
</gene>
<feature type="compositionally biased region" description="Polar residues" evidence="1">
    <location>
        <begin position="203"/>
        <end position="214"/>
    </location>
</feature>
<evidence type="ECO:0000256" key="1">
    <source>
        <dbReference type="SAM" id="MobiDB-lite"/>
    </source>
</evidence>
<protein>
    <recommendedName>
        <fullName evidence="3">ATPase</fullName>
    </recommendedName>
</protein>
<dbReference type="InterPro" id="IPR013320">
    <property type="entry name" value="ConA-like_dom_sf"/>
</dbReference>
<dbReference type="Pfam" id="PF13385">
    <property type="entry name" value="Laminin_G_3"/>
    <property type="match status" value="1"/>
</dbReference>
<sequence>MKHERHYSAPFALLSRSSQPFRMFMRCMALLPALSILVSCGNETEVASNTQGNGSGSGTASIAVKGTPRDADVQRFTTEFWTPLAAKNRCGQCHTRTGPAANFPFADDFADGVSDINDAYDAAVSTNNLGELIVDTANSGNSRVVLRVAEGHNCWDDQPANICSSIVKGYVDNWANGASGGGGRTIVIAAPVNPSDPGDSRNFPATAQDNDPSSFEKTVYPVLTANCSGCHSDTSATPQSPFFASGDVDASYEAAKSKIDLDNLIIPADFSIQVNLDNPSKSRFVSRILELHNCWTASCADDAEKMQDAINTFAGAIALTPIDTSLITSKAMSFEDATISSGGNRYENDQIAIWEFKNGSGNEAFDTSGIEPAIKLTFTGSVSWILGYGLDFSGGGKAQAATDTSKKLTDLITLTNEYSIETWVIPGNVTQENARIISYSADDSSRNFALSQTMYNYEFLNRSENTDPEGRASLMTNPDEEDLQAALQHVVVTFNPVNGRRIYVNGVFTDDVDTDGSQGGSLSDWNDTYAFALGNEVTGTDNAWTGKLRLVAIHNRALSQAQITQNFSIGVGQKFFMLFSVGELLNLNSAYVMFQVEQFDNTAYLFEKPTFISLDNNFTPTTAIPLEGMRIGVNGREAASGQAFGNIITTINTTDYTPNGQELSRLGTVIAVEKGPEADEFFLTFERLANLSNVRTEAEPIPPAAAPDAAPVSQIGVKTFDEINASMSSVTGVPVANTTVAATFATYKQQLPATEDIKAFLSSHQMAVAQLAMSYCSELVTLDRALGANDANRFFKGFDFTQTAQNAFTPASKDLVLNPLLEGLMNLDRLNGLNLATQPVEQDIKDMLSSTSTQTLDAGLTADTSYTSLITGMLQCTSCDDTTKRTEDIVTATCAAALGSALTVIQ</sequence>
<accession>A0A3B0XMH4</accession>
<dbReference type="EMBL" id="UOFG01000228">
    <property type="protein sequence ID" value="VAW64352.1"/>
    <property type="molecule type" value="Genomic_DNA"/>
</dbReference>
<evidence type="ECO:0000313" key="2">
    <source>
        <dbReference type="EMBL" id="VAW64352.1"/>
    </source>
</evidence>
<dbReference type="AlphaFoldDB" id="A0A3B0XMH4"/>
<feature type="region of interest" description="Disordered" evidence="1">
    <location>
        <begin position="194"/>
        <end position="214"/>
    </location>
</feature>
<evidence type="ECO:0008006" key="3">
    <source>
        <dbReference type="Google" id="ProtNLM"/>
    </source>
</evidence>